<keyword evidence="2 4" id="KW-0863">Zinc-finger</keyword>
<dbReference type="PANTHER" id="PTHR43102">
    <property type="entry name" value="SLR1143 PROTEIN"/>
    <property type="match status" value="1"/>
</dbReference>
<dbReference type="SUPFAM" id="SSF57903">
    <property type="entry name" value="FYVE/PHD zinc finger"/>
    <property type="match status" value="1"/>
</dbReference>
<evidence type="ECO:0000256" key="4">
    <source>
        <dbReference type="PROSITE-ProRule" id="PRU00091"/>
    </source>
</evidence>
<dbReference type="PROSITE" id="PS50178">
    <property type="entry name" value="ZF_FYVE"/>
    <property type="match status" value="1"/>
</dbReference>
<organism evidence="7 8">
    <name type="scientific">Lagenidium giganteum</name>
    <dbReference type="NCBI Taxonomy" id="4803"/>
    <lineage>
        <taxon>Eukaryota</taxon>
        <taxon>Sar</taxon>
        <taxon>Stramenopiles</taxon>
        <taxon>Oomycota</taxon>
        <taxon>Peronosporomycetes</taxon>
        <taxon>Pythiales</taxon>
        <taxon>Pythiaceae</taxon>
    </lineage>
</organism>
<accession>A0AAV2YST7</accession>
<protein>
    <recommendedName>
        <fullName evidence="6">FYVE-type domain-containing protein</fullName>
    </recommendedName>
</protein>
<dbReference type="InterPro" id="IPR000306">
    <property type="entry name" value="Znf_FYVE"/>
</dbReference>
<reference evidence="7" key="1">
    <citation type="submission" date="2022-11" db="EMBL/GenBank/DDBJ databases">
        <authorList>
            <person name="Morgan W.R."/>
            <person name="Tartar A."/>
        </authorList>
    </citation>
    <scope>NUCLEOTIDE SEQUENCE</scope>
    <source>
        <strain evidence="7">ARSEF 373</strain>
    </source>
</reference>
<keyword evidence="8" id="KW-1185">Reference proteome</keyword>
<feature type="compositionally biased region" description="Polar residues" evidence="5">
    <location>
        <begin position="370"/>
        <end position="379"/>
    </location>
</feature>
<keyword evidence="1" id="KW-0479">Metal-binding</keyword>
<evidence type="ECO:0000313" key="7">
    <source>
        <dbReference type="EMBL" id="DAZ98000.1"/>
    </source>
</evidence>
<dbReference type="InterPro" id="IPR017455">
    <property type="entry name" value="Znf_FYVE-rel"/>
</dbReference>
<feature type="domain" description="FYVE-type" evidence="6">
    <location>
        <begin position="290"/>
        <end position="349"/>
    </location>
</feature>
<dbReference type="EMBL" id="DAKRPA010000119">
    <property type="protein sequence ID" value="DAZ98000.1"/>
    <property type="molecule type" value="Genomic_DNA"/>
</dbReference>
<dbReference type="Pfam" id="PF01363">
    <property type="entry name" value="FYVE"/>
    <property type="match status" value="1"/>
</dbReference>
<dbReference type="Gene3D" id="3.30.450.40">
    <property type="match status" value="1"/>
</dbReference>
<comment type="caution">
    <text evidence="7">The sequence shown here is derived from an EMBL/GenBank/DDBJ whole genome shotgun (WGS) entry which is preliminary data.</text>
</comment>
<feature type="region of interest" description="Disordered" evidence="5">
    <location>
        <begin position="1"/>
        <end position="32"/>
    </location>
</feature>
<evidence type="ECO:0000256" key="2">
    <source>
        <dbReference type="ARBA" id="ARBA00022771"/>
    </source>
</evidence>
<dbReference type="InterPro" id="IPR013083">
    <property type="entry name" value="Znf_RING/FYVE/PHD"/>
</dbReference>
<dbReference type="GO" id="GO:0008270">
    <property type="term" value="F:zinc ion binding"/>
    <property type="evidence" value="ECO:0007669"/>
    <property type="project" value="UniProtKB-KW"/>
</dbReference>
<gene>
    <name evidence="7" type="ORF">N0F65_005158</name>
</gene>
<dbReference type="SUPFAM" id="SSF55781">
    <property type="entry name" value="GAF domain-like"/>
    <property type="match status" value="1"/>
</dbReference>
<dbReference type="InterPro" id="IPR029016">
    <property type="entry name" value="GAF-like_dom_sf"/>
</dbReference>
<dbReference type="AlphaFoldDB" id="A0AAV2YST7"/>
<feature type="region of interest" description="Disordered" evidence="5">
    <location>
        <begin position="367"/>
        <end position="389"/>
    </location>
</feature>
<evidence type="ECO:0000256" key="5">
    <source>
        <dbReference type="SAM" id="MobiDB-lite"/>
    </source>
</evidence>
<dbReference type="PANTHER" id="PTHR43102:SF2">
    <property type="entry name" value="GAF DOMAIN-CONTAINING PROTEIN"/>
    <property type="match status" value="1"/>
</dbReference>
<dbReference type="Proteomes" id="UP001146120">
    <property type="component" value="Unassembled WGS sequence"/>
</dbReference>
<evidence type="ECO:0000256" key="3">
    <source>
        <dbReference type="ARBA" id="ARBA00022833"/>
    </source>
</evidence>
<reference evidence="7" key="2">
    <citation type="journal article" date="2023" name="Microbiol Resour">
        <title>Decontamination and Annotation of the Draft Genome Sequence of the Oomycete Lagenidium giganteum ARSEF 373.</title>
        <authorList>
            <person name="Morgan W.R."/>
            <person name="Tartar A."/>
        </authorList>
    </citation>
    <scope>NUCLEOTIDE SEQUENCE</scope>
    <source>
        <strain evidence="7">ARSEF 373</strain>
    </source>
</reference>
<sequence>MTTAGVNAGANKDNNSAASNNNSTGNGSASDNAAAWPSDIDLVSWYARERTDVDDVIKDSSDLSVWTLEVRKDTTQVYVHCKNNEKLSYSVRCVTKVAGTVANVMECLRSPVNERFRAFQKFLHPKNFLDGEVLHADQRQNADMDSIALKWMAFSSLKALGRGKEFLVREYCTIRRNHPQFGTVGVCKFESYDGVGAKYNIRTRPDTYSLTVFEPSSIVVQQMPGDEANVQLTMTFAIRKARGENSTSVSSGVRLLALRMAKDMTHLHRAVQHTLFQPSALADKKEWVSDGDRSNCSLCMLSFGMLKRRHHCRVCGEVVCASCTVFKVVKGKSDVSKIRVCKACLNKPASGAGVAATAVSVSSVDECDSPVSQNRNPNQRPVVPMSMPNLTNPSICSSHSSASSSSDESVRPFDEMDVASQYLPTFKQSTSTASVASTMTISSKSSSFNDLDFLLSSNSHCVSPRSIADHADVAPRRLVHTSSSRSNRADQRIHYFNEDFEEICMLAMETLNCPMAGIRTEDFELVNYFQGHQTPELPRALPTFRRIASRGKPCIVLDVSSDKRISGEKRFSAKLQFFVGIPLVLNGEVVGDLCVADMYARETIEFKQIEVLKVLGETVTQYMLSPNYMQDLAVLRSRTRTHSDDCSDGEQPQRLVIKEVAF</sequence>
<proteinExistence type="predicted"/>
<keyword evidence="3" id="KW-0862">Zinc</keyword>
<dbReference type="SMART" id="SM00064">
    <property type="entry name" value="FYVE"/>
    <property type="match status" value="1"/>
</dbReference>
<evidence type="ECO:0000259" key="6">
    <source>
        <dbReference type="PROSITE" id="PS50178"/>
    </source>
</evidence>
<feature type="compositionally biased region" description="Low complexity" evidence="5">
    <location>
        <begin position="7"/>
        <end position="32"/>
    </location>
</feature>
<name>A0AAV2YST7_9STRA</name>
<dbReference type="Gene3D" id="3.30.40.10">
    <property type="entry name" value="Zinc/RING finger domain, C3HC4 (zinc finger)"/>
    <property type="match status" value="1"/>
</dbReference>
<evidence type="ECO:0000256" key="1">
    <source>
        <dbReference type="ARBA" id="ARBA00022723"/>
    </source>
</evidence>
<dbReference type="InterPro" id="IPR011011">
    <property type="entry name" value="Znf_FYVE_PHD"/>
</dbReference>
<evidence type="ECO:0000313" key="8">
    <source>
        <dbReference type="Proteomes" id="UP001146120"/>
    </source>
</evidence>